<organism evidence="1 2">
    <name type="scientific">Cryptosporangium minutisporangium</name>
    <dbReference type="NCBI Taxonomy" id="113569"/>
    <lineage>
        <taxon>Bacteria</taxon>
        <taxon>Bacillati</taxon>
        <taxon>Actinomycetota</taxon>
        <taxon>Actinomycetes</taxon>
        <taxon>Cryptosporangiales</taxon>
        <taxon>Cryptosporangiaceae</taxon>
        <taxon>Cryptosporangium</taxon>
    </lineage>
</organism>
<name>A0ABP6SWA5_9ACTN</name>
<reference evidence="2" key="1">
    <citation type="journal article" date="2019" name="Int. J. Syst. Evol. Microbiol.">
        <title>The Global Catalogue of Microorganisms (GCM) 10K type strain sequencing project: providing services to taxonomists for standard genome sequencing and annotation.</title>
        <authorList>
            <consortium name="The Broad Institute Genomics Platform"/>
            <consortium name="The Broad Institute Genome Sequencing Center for Infectious Disease"/>
            <person name="Wu L."/>
            <person name="Ma J."/>
        </authorList>
    </citation>
    <scope>NUCLEOTIDE SEQUENCE [LARGE SCALE GENOMIC DNA]</scope>
    <source>
        <strain evidence="2">JCM 9458</strain>
    </source>
</reference>
<protein>
    <submittedName>
        <fullName evidence="1">Uncharacterized protein</fullName>
    </submittedName>
</protein>
<evidence type="ECO:0000313" key="2">
    <source>
        <dbReference type="Proteomes" id="UP001501676"/>
    </source>
</evidence>
<dbReference type="RefSeq" id="WP_345728043.1">
    <property type="nucleotide sequence ID" value="NZ_BAAAYN010000015.1"/>
</dbReference>
<comment type="caution">
    <text evidence="1">The sequence shown here is derived from an EMBL/GenBank/DDBJ whole genome shotgun (WGS) entry which is preliminary data.</text>
</comment>
<dbReference type="EMBL" id="BAAAYN010000015">
    <property type="protein sequence ID" value="GAA3386307.1"/>
    <property type="molecule type" value="Genomic_DNA"/>
</dbReference>
<dbReference type="Proteomes" id="UP001501676">
    <property type="component" value="Unassembled WGS sequence"/>
</dbReference>
<evidence type="ECO:0000313" key="1">
    <source>
        <dbReference type="EMBL" id="GAA3386307.1"/>
    </source>
</evidence>
<keyword evidence="2" id="KW-1185">Reference proteome</keyword>
<accession>A0ABP6SWA5</accession>
<sequence length="327" mass="36349">MPTVNQAEALRLMRRLTTAASSRLHGVHLDHGAYSYYPAPGAPYPDWPDDYNTAVEYRAAGQQIGSTPIYTVFSDRFPVCWLTYDGQIVESSAALTRLQARHRRLAVAALGELTRLALRQLADLRDVRDGRPKDIDGYDSEQRTGQARVSHPTAPARAWWIAVGPDLEHARSRSREVTGTPEPLILSAHGYGRYGRDAECLPLELLCAINATVAAHQDTTTLTGERAVNGNVVGDWLADEHGLSGALPADQIPAAFAAAFLGVYSHDQDFAAERMRQNGWDQALRDLGALEFFDLRQYTYQLFRREVRAIPYRTARDSGIIVCRRES</sequence>
<proteinExistence type="predicted"/>
<gene>
    <name evidence="1" type="ORF">GCM10020369_23120</name>
</gene>